<reference evidence="8 9" key="1">
    <citation type="submission" date="2016-07" db="EMBL/GenBank/DDBJ databases">
        <title>Pervasive Adenine N6-methylation of Active Genes in Fungi.</title>
        <authorList>
            <consortium name="DOE Joint Genome Institute"/>
            <person name="Mondo S.J."/>
            <person name="Dannebaum R.O."/>
            <person name="Kuo R.C."/>
            <person name="Labutti K."/>
            <person name="Haridas S."/>
            <person name="Kuo A."/>
            <person name="Salamov A."/>
            <person name="Ahrendt S.R."/>
            <person name="Lipzen A."/>
            <person name="Sullivan W."/>
            <person name="Andreopoulos W.B."/>
            <person name="Clum A."/>
            <person name="Lindquist E."/>
            <person name="Daum C."/>
            <person name="Ramamoorthy G.K."/>
            <person name="Gryganskyi A."/>
            <person name="Culley D."/>
            <person name="Magnuson J.K."/>
            <person name="James T.Y."/>
            <person name="O'Malley M.A."/>
            <person name="Stajich J.E."/>
            <person name="Spatafora J.W."/>
            <person name="Visel A."/>
            <person name="Grigoriev I.V."/>
        </authorList>
    </citation>
    <scope>NUCLEOTIDE SEQUENCE [LARGE SCALE GENOMIC DNA]</scope>
    <source>
        <strain evidence="8 9">NRRL 2496</strain>
    </source>
</reference>
<dbReference type="SMART" id="SM01401">
    <property type="entry name" value="Sds3"/>
    <property type="match status" value="1"/>
</dbReference>
<evidence type="ECO:0008006" key="10">
    <source>
        <dbReference type="Google" id="ProtNLM"/>
    </source>
</evidence>
<dbReference type="InParanoid" id="A0A1X2HFQ5"/>
<dbReference type="InterPro" id="IPR013907">
    <property type="entry name" value="Sds3"/>
</dbReference>
<comment type="caution">
    <text evidence="8">The sequence shown here is derived from an EMBL/GenBank/DDBJ whole genome shotgun (WGS) entry which is preliminary data.</text>
</comment>
<keyword evidence="2" id="KW-0678">Repressor</keyword>
<evidence type="ECO:0000256" key="6">
    <source>
        <dbReference type="SAM" id="Coils"/>
    </source>
</evidence>
<feature type="compositionally biased region" description="Basic residues" evidence="7">
    <location>
        <begin position="76"/>
        <end position="85"/>
    </location>
</feature>
<evidence type="ECO:0000313" key="9">
    <source>
        <dbReference type="Proteomes" id="UP000242180"/>
    </source>
</evidence>
<keyword evidence="6" id="KW-0175">Coiled coil</keyword>
<feature type="compositionally biased region" description="Polar residues" evidence="7">
    <location>
        <begin position="1"/>
        <end position="26"/>
    </location>
</feature>
<dbReference type="Proteomes" id="UP000242180">
    <property type="component" value="Unassembled WGS sequence"/>
</dbReference>
<evidence type="ECO:0000256" key="2">
    <source>
        <dbReference type="ARBA" id="ARBA00022491"/>
    </source>
</evidence>
<evidence type="ECO:0000256" key="4">
    <source>
        <dbReference type="ARBA" id="ARBA00023163"/>
    </source>
</evidence>
<dbReference type="AlphaFoldDB" id="A0A1X2HFQ5"/>
<feature type="region of interest" description="Disordered" evidence="7">
    <location>
        <begin position="1"/>
        <end position="105"/>
    </location>
</feature>
<keyword evidence="5" id="KW-0539">Nucleus</keyword>
<proteinExistence type="predicted"/>
<evidence type="ECO:0000256" key="1">
    <source>
        <dbReference type="ARBA" id="ARBA00004123"/>
    </source>
</evidence>
<sequence>MSQRSTIHTRSSYDPRQSLSETNHSNQRARRPARAAAAAAAAAANTTTHRPNLHSSEDDESSLSSSSLSEPAVRRTTTKRARKTKTSNNVKKDGKRKPQAQTATTSAMLQEKLNELNALEKSVRDGTHSELMKYWQEIEEKRTQRVALAEAQCRSTQHIAQTEFDARVKAAQDQFMKRRAEVRRSMMNDIQDKIKRLQEERQLYSHRSQQGPGQLSYPKEVRGSIHISPPGLSDTQIMDDLLVARNVR</sequence>
<evidence type="ECO:0000256" key="7">
    <source>
        <dbReference type="SAM" id="MobiDB-lite"/>
    </source>
</evidence>
<dbReference type="OrthoDB" id="2442703at2759"/>
<feature type="compositionally biased region" description="Low complexity" evidence="7">
    <location>
        <begin position="34"/>
        <end position="44"/>
    </location>
</feature>
<organism evidence="8 9">
    <name type="scientific">Syncephalastrum racemosum</name>
    <name type="common">Filamentous fungus</name>
    <dbReference type="NCBI Taxonomy" id="13706"/>
    <lineage>
        <taxon>Eukaryota</taxon>
        <taxon>Fungi</taxon>
        <taxon>Fungi incertae sedis</taxon>
        <taxon>Mucoromycota</taxon>
        <taxon>Mucoromycotina</taxon>
        <taxon>Mucoromycetes</taxon>
        <taxon>Mucorales</taxon>
        <taxon>Syncephalastraceae</taxon>
        <taxon>Syncephalastrum</taxon>
    </lineage>
</organism>
<protein>
    <recommendedName>
        <fullName evidence="10">Sds3-like-domain-containing protein</fullName>
    </recommendedName>
</protein>
<dbReference type="STRING" id="13706.A0A1X2HFQ5"/>
<evidence type="ECO:0000256" key="5">
    <source>
        <dbReference type="ARBA" id="ARBA00023242"/>
    </source>
</evidence>
<dbReference type="GO" id="GO:0010468">
    <property type="term" value="P:regulation of gene expression"/>
    <property type="evidence" value="ECO:0007669"/>
    <property type="project" value="UniProtKB-ARBA"/>
</dbReference>
<gene>
    <name evidence="8" type="ORF">BCR43DRAFT_490302</name>
</gene>
<dbReference type="GO" id="GO:0005654">
    <property type="term" value="C:nucleoplasm"/>
    <property type="evidence" value="ECO:0007669"/>
    <property type="project" value="UniProtKB-ARBA"/>
</dbReference>
<name>A0A1X2HFQ5_SYNRA</name>
<feature type="coiled-coil region" evidence="6">
    <location>
        <begin position="180"/>
        <end position="207"/>
    </location>
</feature>
<evidence type="ECO:0000313" key="8">
    <source>
        <dbReference type="EMBL" id="ORY97751.1"/>
    </source>
</evidence>
<keyword evidence="4" id="KW-0804">Transcription</keyword>
<dbReference type="EMBL" id="MCGN01000004">
    <property type="protein sequence ID" value="ORY97751.1"/>
    <property type="molecule type" value="Genomic_DNA"/>
</dbReference>
<keyword evidence="9" id="KW-1185">Reference proteome</keyword>
<feature type="compositionally biased region" description="Polar residues" evidence="7">
    <location>
        <begin position="45"/>
        <end position="54"/>
    </location>
</feature>
<keyword evidence="3" id="KW-0805">Transcription regulation</keyword>
<evidence type="ECO:0000256" key="3">
    <source>
        <dbReference type="ARBA" id="ARBA00023015"/>
    </source>
</evidence>
<accession>A0A1X2HFQ5</accession>
<dbReference type="Pfam" id="PF08598">
    <property type="entry name" value="Sds3"/>
    <property type="match status" value="1"/>
</dbReference>
<comment type="subcellular location">
    <subcellularLocation>
        <location evidence="1">Nucleus</location>
    </subcellularLocation>
</comment>